<keyword evidence="2" id="KW-1185">Reference proteome</keyword>
<evidence type="ECO:0000313" key="1">
    <source>
        <dbReference type="EMBL" id="MFC3121578.1"/>
    </source>
</evidence>
<evidence type="ECO:0000313" key="2">
    <source>
        <dbReference type="Proteomes" id="UP001595478"/>
    </source>
</evidence>
<comment type="caution">
    <text evidence="1">The sequence shown here is derived from an EMBL/GenBank/DDBJ whole genome shotgun (WGS) entry which is preliminary data.</text>
</comment>
<dbReference type="Proteomes" id="UP001595478">
    <property type="component" value="Unassembled WGS sequence"/>
</dbReference>
<name>A0ABV7FMM7_9ALTE</name>
<proteinExistence type="predicted"/>
<reference evidence="2" key="1">
    <citation type="journal article" date="2019" name="Int. J. Syst. Evol. Microbiol.">
        <title>The Global Catalogue of Microorganisms (GCM) 10K type strain sequencing project: providing services to taxonomists for standard genome sequencing and annotation.</title>
        <authorList>
            <consortium name="The Broad Institute Genomics Platform"/>
            <consortium name="The Broad Institute Genome Sequencing Center for Infectious Disease"/>
            <person name="Wu L."/>
            <person name="Ma J."/>
        </authorList>
    </citation>
    <scope>NUCLEOTIDE SEQUENCE [LARGE SCALE GENOMIC DNA]</scope>
    <source>
        <strain evidence="2">KCTC 52473</strain>
    </source>
</reference>
<gene>
    <name evidence="1" type="ORF">ACFOHL_08080</name>
</gene>
<sequence length="176" mass="19989">MKGLAEGIYTATEQYRFLSQHSQVRKVENKLSVSHIMDIVLQPNNELNKTRMAIVNSDLTYRRTYRRFLEHMQGLYSPRLAAAASDDAILTRETDAFSLAMLRSEDLHSADIQIVLSLSKPLTAEKSEANIHCFYQDSILPLALEKVDSLQYATNISSRDAIFMALSHNDCEIFIC</sequence>
<accession>A0ABV7FMM7</accession>
<dbReference type="EMBL" id="JBHRSW010000014">
    <property type="protein sequence ID" value="MFC3121578.1"/>
    <property type="molecule type" value="Genomic_DNA"/>
</dbReference>
<organism evidence="1 2">
    <name type="scientific">Agaribacter flavus</name>
    <dbReference type="NCBI Taxonomy" id="1902781"/>
    <lineage>
        <taxon>Bacteria</taxon>
        <taxon>Pseudomonadati</taxon>
        <taxon>Pseudomonadota</taxon>
        <taxon>Gammaproteobacteria</taxon>
        <taxon>Alteromonadales</taxon>
        <taxon>Alteromonadaceae</taxon>
        <taxon>Agaribacter</taxon>
    </lineage>
</organism>
<protein>
    <submittedName>
        <fullName evidence="1">Uncharacterized protein</fullName>
    </submittedName>
</protein>
<dbReference type="RefSeq" id="WP_376919716.1">
    <property type="nucleotide sequence ID" value="NZ_JBHRSW010000014.1"/>
</dbReference>